<accession>A0A7J7DU84</accession>
<dbReference type="SMART" id="SM00612">
    <property type="entry name" value="Kelch"/>
    <property type="match status" value="2"/>
</dbReference>
<evidence type="ECO:0000313" key="4">
    <source>
        <dbReference type="EMBL" id="KAF5749925.1"/>
    </source>
</evidence>
<name>A0A7J7DU84_TRIWF</name>
<protein>
    <submittedName>
        <fullName evidence="4">SKP1 interacting partner 6 family protein</fullName>
    </submittedName>
</protein>
<dbReference type="AlphaFoldDB" id="A0A7J7DU84"/>
<feature type="domain" description="FKB95-like N-terminal Kelch" evidence="3">
    <location>
        <begin position="106"/>
        <end position="378"/>
    </location>
</feature>
<dbReference type="Pfam" id="PF00646">
    <property type="entry name" value="F-box"/>
    <property type="match status" value="1"/>
</dbReference>
<dbReference type="PANTHER" id="PTHR24414:SF23">
    <property type="entry name" value="F-BOX_KELCH-REPEAT PROTEIN SKIP6"/>
    <property type="match status" value="1"/>
</dbReference>
<organism evidence="4 5">
    <name type="scientific">Tripterygium wilfordii</name>
    <name type="common">Thunder God vine</name>
    <dbReference type="NCBI Taxonomy" id="458696"/>
    <lineage>
        <taxon>Eukaryota</taxon>
        <taxon>Viridiplantae</taxon>
        <taxon>Streptophyta</taxon>
        <taxon>Embryophyta</taxon>
        <taxon>Tracheophyta</taxon>
        <taxon>Spermatophyta</taxon>
        <taxon>Magnoliopsida</taxon>
        <taxon>eudicotyledons</taxon>
        <taxon>Gunneridae</taxon>
        <taxon>Pentapetalae</taxon>
        <taxon>rosids</taxon>
        <taxon>fabids</taxon>
        <taxon>Celastrales</taxon>
        <taxon>Celastraceae</taxon>
        <taxon>Tripterygium</taxon>
    </lineage>
</organism>
<dbReference type="InterPro" id="IPR050354">
    <property type="entry name" value="F-box/kelch-repeat_ARATH"/>
</dbReference>
<feature type="compositionally biased region" description="Low complexity" evidence="1">
    <location>
        <begin position="11"/>
        <end position="31"/>
    </location>
</feature>
<dbReference type="Gene3D" id="2.120.10.80">
    <property type="entry name" value="Kelch-type beta propeller"/>
    <property type="match status" value="1"/>
</dbReference>
<feature type="region of interest" description="Disordered" evidence="1">
    <location>
        <begin position="1"/>
        <end position="31"/>
    </location>
</feature>
<dbReference type="InterPro" id="IPR015915">
    <property type="entry name" value="Kelch-typ_b-propeller"/>
</dbReference>
<gene>
    <name evidence="4" type="ORF">HS088_TW03G00252</name>
</gene>
<proteinExistence type="predicted"/>
<evidence type="ECO:0000313" key="5">
    <source>
        <dbReference type="Proteomes" id="UP000593562"/>
    </source>
</evidence>
<dbReference type="InParanoid" id="A0A7J7DU84"/>
<sequence length="395" mass="43617">MLCIPYTTMNLPSSSTTDSSSAATASTSATNPPTALPLLIPSLPNDLAMNCLARSPRSHHVILSLVSRAFRSLLCSSLFYSSRSLLHSAEPVLYLSLRSTNPSLLWFTLIQNPNSLKYSLIPVPPLPSPPCIGSAFVSLGPKIYVIGGSIKDIASPKVWALDCRFNTWESIPSMRVGREFAAAGVVDGKIYVFGGCLVDTWARSKHWAEVYDPKKQQWESIDSNNSNNSSFYLFREKWMHASAVINDRIYAMADRNGVVYEPRRGRWEEVESELDLGWRGRGCVIDGVLYCYDYLGKIRGFDVERGEWRDLKGLEKGLPRFLCGATMANFGGKLMVVWEGKEGKGKGGDVDIWCAEISVEKKGGDGELWGKIEWCDVVHSISKGSAIVHCSSVTL</sequence>
<evidence type="ECO:0000259" key="3">
    <source>
        <dbReference type="Pfam" id="PF25210"/>
    </source>
</evidence>
<dbReference type="CDD" id="cd22152">
    <property type="entry name" value="F-box_AtAFR-like"/>
    <property type="match status" value="1"/>
</dbReference>
<evidence type="ECO:0000256" key="1">
    <source>
        <dbReference type="SAM" id="MobiDB-lite"/>
    </source>
</evidence>
<dbReference type="EMBL" id="JAAARO010000003">
    <property type="protein sequence ID" value="KAF5749925.1"/>
    <property type="molecule type" value="Genomic_DNA"/>
</dbReference>
<dbReference type="OrthoDB" id="45365at2759"/>
<comment type="caution">
    <text evidence="4">The sequence shown here is derived from an EMBL/GenBank/DDBJ whole genome shotgun (WGS) entry which is preliminary data.</text>
</comment>
<dbReference type="FunCoup" id="A0A7J7DU84">
    <property type="interactions" value="2"/>
</dbReference>
<reference evidence="4 5" key="1">
    <citation type="journal article" date="2020" name="Nat. Commun.">
        <title>Genome of Tripterygium wilfordii and identification of cytochrome P450 involved in triptolide biosynthesis.</title>
        <authorList>
            <person name="Tu L."/>
            <person name="Su P."/>
            <person name="Zhang Z."/>
            <person name="Gao L."/>
            <person name="Wang J."/>
            <person name="Hu T."/>
            <person name="Zhou J."/>
            <person name="Zhang Y."/>
            <person name="Zhao Y."/>
            <person name="Liu Y."/>
            <person name="Song Y."/>
            <person name="Tong Y."/>
            <person name="Lu Y."/>
            <person name="Yang J."/>
            <person name="Xu C."/>
            <person name="Jia M."/>
            <person name="Peters R.J."/>
            <person name="Huang L."/>
            <person name="Gao W."/>
        </authorList>
    </citation>
    <scope>NUCLEOTIDE SEQUENCE [LARGE SCALE GENOMIC DNA]</scope>
    <source>
        <strain evidence="5">cv. XIE 37</strain>
        <tissue evidence="4">Leaf</tissue>
    </source>
</reference>
<feature type="domain" description="F-box" evidence="2">
    <location>
        <begin position="40"/>
        <end position="80"/>
    </location>
</feature>
<dbReference type="InterPro" id="IPR001810">
    <property type="entry name" value="F-box_dom"/>
</dbReference>
<dbReference type="PANTHER" id="PTHR24414">
    <property type="entry name" value="F-BOX/KELCH-REPEAT PROTEIN SKIP4"/>
    <property type="match status" value="1"/>
</dbReference>
<dbReference type="InterPro" id="IPR057499">
    <property type="entry name" value="Kelch_FKB95"/>
</dbReference>
<dbReference type="InterPro" id="IPR006652">
    <property type="entry name" value="Kelch_1"/>
</dbReference>
<keyword evidence="5" id="KW-1185">Reference proteome</keyword>
<dbReference type="SUPFAM" id="SSF117281">
    <property type="entry name" value="Kelch motif"/>
    <property type="match status" value="1"/>
</dbReference>
<evidence type="ECO:0000259" key="2">
    <source>
        <dbReference type="Pfam" id="PF00646"/>
    </source>
</evidence>
<dbReference type="Proteomes" id="UP000593562">
    <property type="component" value="Unassembled WGS sequence"/>
</dbReference>
<dbReference type="Pfam" id="PF25210">
    <property type="entry name" value="Kelch_FKB95"/>
    <property type="match status" value="1"/>
</dbReference>